<organism evidence="2 3">
    <name type="scientific">Pseudoneurospora amorphoporcata</name>
    <dbReference type="NCBI Taxonomy" id="241081"/>
    <lineage>
        <taxon>Eukaryota</taxon>
        <taxon>Fungi</taxon>
        <taxon>Dikarya</taxon>
        <taxon>Ascomycota</taxon>
        <taxon>Pezizomycotina</taxon>
        <taxon>Sordariomycetes</taxon>
        <taxon>Sordariomycetidae</taxon>
        <taxon>Sordariales</taxon>
        <taxon>Sordariaceae</taxon>
        <taxon>Pseudoneurospora</taxon>
    </lineage>
</organism>
<keyword evidence="1" id="KW-0472">Membrane</keyword>
<name>A0AAN6NYX9_9PEZI</name>
<proteinExistence type="predicted"/>
<evidence type="ECO:0000313" key="3">
    <source>
        <dbReference type="Proteomes" id="UP001303222"/>
    </source>
</evidence>
<dbReference type="AlphaFoldDB" id="A0AAN6NYX9"/>
<evidence type="ECO:0000313" key="2">
    <source>
        <dbReference type="EMBL" id="KAK3952673.1"/>
    </source>
</evidence>
<sequence length="288" mass="33684">MLSHTWTQAPRSVLHTLHGCHKPRDILDAKHHLGSFFCFLHCPPAFTGPSMQRRIISDSALAMCLSSQTITTTNQLFGLHNHTNVYTFPFTPWCLGFLFSRRGNQPYNSTGLQAFHFNTSIRSSQQTKPNQKKKKKKKKSLSFVASPYVNPLLSAPFTRKPFSHTLLYALSPLAVNEHDERIPCNDQNLPVLRYPLLFFCTFTGFAFFIFFFLHGERDRQTTHWDLGRMIMFFFFFLFLFLWFCWLDFRALVPIHNFFFFSSTTVHATACSRNHVFLGGRYYTQRFLF</sequence>
<dbReference type="Proteomes" id="UP001303222">
    <property type="component" value="Unassembled WGS sequence"/>
</dbReference>
<reference evidence="2" key="1">
    <citation type="journal article" date="2023" name="Mol. Phylogenet. Evol.">
        <title>Genome-scale phylogeny and comparative genomics of the fungal order Sordariales.</title>
        <authorList>
            <person name="Hensen N."/>
            <person name="Bonometti L."/>
            <person name="Westerberg I."/>
            <person name="Brannstrom I.O."/>
            <person name="Guillou S."/>
            <person name="Cros-Aarteil S."/>
            <person name="Calhoun S."/>
            <person name="Haridas S."/>
            <person name="Kuo A."/>
            <person name="Mondo S."/>
            <person name="Pangilinan J."/>
            <person name="Riley R."/>
            <person name="LaButti K."/>
            <person name="Andreopoulos B."/>
            <person name="Lipzen A."/>
            <person name="Chen C."/>
            <person name="Yan M."/>
            <person name="Daum C."/>
            <person name="Ng V."/>
            <person name="Clum A."/>
            <person name="Steindorff A."/>
            <person name="Ohm R.A."/>
            <person name="Martin F."/>
            <person name="Silar P."/>
            <person name="Natvig D.O."/>
            <person name="Lalanne C."/>
            <person name="Gautier V."/>
            <person name="Ament-Velasquez S.L."/>
            <person name="Kruys A."/>
            <person name="Hutchinson M.I."/>
            <person name="Powell A.J."/>
            <person name="Barry K."/>
            <person name="Miller A.N."/>
            <person name="Grigoriev I.V."/>
            <person name="Debuchy R."/>
            <person name="Gladieux P."/>
            <person name="Hiltunen Thoren M."/>
            <person name="Johannesson H."/>
        </authorList>
    </citation>
    <scope>NUCLEOTIDE SEQUENCE</scope>
    <source>
        <strain evidence="2">CBS 626.80</strain>
    </source>
</reference>
<protein>
    <submittedName>
        <fullName evidence="2">Uncharacterized protein</fullName>
    </submittedName>
</protein>
<keyword evidence="1" id="KW-1133">Transmembrane helix</keyword>
<accession>A0AAN6NYX9</accession>
<feature type="transmembrane region" description="Helical" evidence="1">
    <location>
        <begin position="194"/>
        <end position="214"/>
    </location>
</feature>
<comment type="caution">
    <text evidence="2">The sequence shown here is derived from an EMBL/GenBank/DDBJ whole genome shotgun (WGS) entry which is preliminary data.</text>
</comment>
<feature type="transmembrane region" description="Helical" evidence="1">
    <location>
        <begin position="226"/>
        <end position="248"/>
    </location>
</feature>
<reference evidence="2" key="2">
    <citation type="submission" date="2023-06" db="EMBL/GenBank/DDBJ databases">
        <authorList>
            <consortium name="Lawrence Berkeley National Laboratory"/>
            <person name="Mondo S.J."/>
            <person name="Hensen N."/>
            <person name="Bonometti L."/>
            <person name="Westerberg I."/>
            <person name="Brannstrom I.O."/>
            <person name="Guillou S."/>
            <person name="Cros-Aarteil S."/>
            <person name="Calhoun S."/>
            <person name="Haridas S."/>
            <person name="Kuo A."/>
            <person name="Pangilinan J."/>
            <person name="Riley R."/>
            <person name="Labutti K."/>
            <person name="Andreopoulos B."/>
            <person name="Lipzen A."/>
            <person name="Chen C."/>
            <person name="Yanf M."/>
            <person name="Daum C."/>
            <person name="Ng V."/>
            <person name="Clum A."/>
            <person name="Steindorff A."/>
            <person name="Ohm R."/>
            <person name="Martin F."/>
            <person name="Silar P."/>
            <person name="Natvig D."/>
            <person name="Lalanne C."/>
            <person name="Gautier V."/>
            <person name="Ament-Velasquez S.L."/>
            <person name="Kruys A."/>
            <person name="Hutchinson M.I."/>
            <person name="Powell A.J."/>
            <person name="Barry K."/>
            <person name="Miller A.N."/>
            <person name="Grigoriev I.V."/>
            <person name="Debuchy R."/>
            <person name="Gladieux P."/>
            <person name="Thoren M.H."/>
            <person name="Johannesson H."/>
        </authorList>
    </citation>
    <scope>NUCLEOTIDE SEQUENCE</scope>
    <source>
        <strain evidence="2">CBS 626.80</strain>
    </source>
</reference>
<gene>
    <name evidence="2" type="ORF">QBC32DRAFT_389577</name>
</gene>
<keyword evidence="1" id="KW-0812">Transmembrane</keyword>
<keyword evidence="3" id="KW-1185">Reference proteome</keyword>
<dbReference type="EMBL" id="MU859119">
    <property type="protein sequence ID" value="KAK3952673.1"/>
    <property type="molecule type" value="Genomic_DNA"/>
</dbReference>
<evidence type="ECO:0000256" key="1">
    <source>
        <dbReference type="SAM" id="Phobius"/>
    </source>
</evidence>